<name>A0A977TL48_9HYME</name>
<accession>A0A977TL48</accession>
<keyword evidence="1" id="KW-1133">Transmembrane helix</keyword>
<geneLocation type="mitochondrion" evidence="2"/>
<dbReference type="RefSeq" id="YP_010531167.1">
    <property type="nucleotide sequence ID" value="NC_067797.1"/>
</dbReference>
<dbReference type="GeneID" id="76336577"/>
<organism evidence="2">
    <name type="scientific">Athalia sikkimensis</name>
    <dbReference type="NCBI Taxonomy" id="2950357"/>
    <lineage>
        <taxon>Eukaryota</taxon>
        <taxon>Metazoa</taxon>
        <taxon>Ecdysozoa</taxon>
        <taxon>Arthropoda</taxon>
        <taxon>Hexapoda</taxon>
        <taxon>Insecta</taxon>
        <taxon>Pterygota</taxon>
        <taxon>Neoptera</taxon>
        <taxon>Endopterygota</taxon>
        <taxon>Hymenoptera</taxon>
        <taxon>Tenthredinoidea</taxon>
        <taxon>Athaliidae</taxon>
        <taxon>Athalia</taxon>
    </lineage>
</organism>
<protein>
    <submittedName>
        <fullName evidence="2">ATP synthase F0 subunit 8</fullName>
    </submittedName>
</protein>
<reference evidence="2" key="1">
    <citation type="journal article" date="2022" name="Insects">
        <title>Phylogenomic Analyses of the Tenthredinoidea Support the Familial Rank of Athaliidae (Insecta, Tenthredinoidea).</title>
        <authorList>
            <person name="Niu G."/>
            <person name="Budak M."/>
            <person name="Korkmaz E.M."/>
            <person name="Dogan O."/>
            <person name="Nel A."/>
            <person name="Wan S."/>
            <person name="Cai C."/>
            <person name="Jouault C."/>
            <person name="Li M."/>
            <person name="Wei M."/>
        </authorList>
    </citation>
    <scope>NUCLEOTIDE SEQUENCE</scope>
</reference>
<reference evidence="2" key="2">
    <citation type="submission" date="2022-06" db="EMBL/GenBank/DDBJ databases">
        <authorList>
            <person name="Niu G."/>
        </authorList>
    </citation>
    <scope>NUCLEOTIDE SEQUENCE</scope>
</reference>
<keyword evidence="1" id="KW-0812">Transmembrane</keyword>
<dbReference type="EMBL" id="ON964470">
    <property type="protein sequence ID" value="UXW93584.1"/>
    <property type="molecule type" value="Genomic_DNA"/>
</dbReference>
<evidence type="ECO:0000313" key="2">
    <source>
        <dbReference type="EMBL" id="UXW93389.1"/>
    </source>
</evidence>
<evidence type="ECO:0000256" key="1">
    <source>
        <dbReference type="SAM" id="Phobius"/>
    </source>
</evidence>
<gene>
    <name evidence="2" type="primary">ATP8</name>
</gene>
<keyword evidence="2" id="KW-0496">Mitochondrion</keyword>
<dbReference type="EMBL" id="ON840087">
    <property type="protein sequence ID" value="UXW93389.1"/>
    <property type="molecule type" value="Genomic_DNA"/>
</dbReference>
<keyword evidence="1" id="KW-0472">Membrane</keyword>
<sequence>MPQMFPLNWIFYFFFFLTLFSMTLILNYFIFSMKMKFSPSHTKKIYTSPWKW</sequence>
<feature type="transmembrane region" description="Helical" evidence="1">
    <location>
        <begin position="12"/>
        <end position="31"/>
    </location>
</feature>
<dbReference type="CTD" id="4509"/>
<proteinExistence type="predicted"/>
<dbReference type="AlphaFoldDB" id="A0A977TL48"/>